<protein>
    <submittedName>
        <fullName evidence="3">Uncharacterized protein</fullName>
    </submittedName>
</protein>
<feature type="region of interest" description="Disordered" evidence="2">
    <location>
        <begin position="89"/>
        <end position="139"/>
    </location>
</feature>
<accession>A0AAD9M7G0</accession>
<evidence type="ECO:0000313" key="3">
    <source>
        <dbReference type="EMBL" id="KAK2066527.1"/>
    </source>
</evidence>
<organism evidence="3 4">
    <name type="scientific">Phyllachora maydis</name>
    <dbReference type="NCBI Taxonomy" id="1825666"/>
    <lineage>
        <taxon>Eukaryota</taxon>
        <taxon>Fungi</taxon>
        <taxon>Dikarya</taxon>
        <taxon>Ascomycota</taxon>
        <taxon>Pezizomycotina</taxon>
        <taxon>Sordariomycetes</taxon>
        <taxon>Sordariomycetidae</taxon>
        <taxon>Phyllachorales</taxon>
        <taxon>Phyllachoraceae</taxon>
        <taxon>Phyllachora</taxon>
    </lineage>
</organism>
<reference evidence="3" key="1">
    <citation type="journal article" date="2023" name="Mol. Plant Microbe Interact.">
        <title>Elucidating the Obligate Nature and Biological Capacity of an Invasive Fungal Corn Pathogen.</title>
        <authorList>
            <person name="MacCready J.S."/>
            <person name="Roggenkamp E.M."/>
            <person name="Gdanetz K."/>
            <person name="Chilvers M.I."/>
        </authorList>
    </citation>
    <scope>NUCLEOTIDE SEQUENCE</scope>
    <source>
        <strain evidence="3">PM02</strain>
    </source>
</reference>
<name>A0AAD9M7G0_9PEZI</name>
<dbReference type="Proteomes" id="UP001217918">
    <property type="component" value="Unassembled WGS sequence"/>
</dbReference>
<feature type="coiled-coil region" evidence="1">
    <location>
        <begin position="1"/>
        <end position="28"/>
    </location>
</feature>
<keyword evidence="4" id="KW-1185">Reference proteome</keyword>
<comment type="caution">
    <text evidence="3">The sequence shown here is derived from an EMBL/GenBank/DDBJ whole genome shotgun (WGS) entry which is preliminary data.</text>
</comment>
<proteinExistence type="predicted"/>
<evidence type="ECO:0000256" key="1">
    <source>
        <dbReference type="SAM" id="Coils"/>
    </source>
</evidence>
<evidence type="ECO:0000256" key="2">
    <source>
        <dbReference type="SAM" id="MobiDB-lite"/>
    </source>
</evidence>
<evidence type="ECO:0000313" key="4">
    <source>
        <dbReference type="Proteomes" id="UP001217918"/>
    </source>
</evidence>
<dbReference type="AlphaFoldDB" id="A0AAD9M7G0"/>
<feature type="region of interest" description="Disordered" evidence="2">
    <location>
        <begin position="312"/>
        <end position="337"/>
    </location>
</feature>
<gene>
    <name evidence="3" type="ORF">P8C59_000335</name>
</gene>
<feature type="compositionally biased region" description="Acidic residues" evidence="2">
    <location>
        <begin position="257"/>
        <end position="271"/>
    </location>
</feature>
<dbReference type="EMBL" id="JAQQPM010000001">
    <property type="protein sequence ID" value="KAK2066527.1"/>
    <property type="molecule type" value="Genomic_DNA"/>
</dbReference>
<feature type="region of interest" description="Disordered" evidence="2">
    <location>
        <begin position="257"/>
        <end position="298"/>
    </location>
</feature>
<keyword evidence="1" id="KW-0175">Coiled coil</keyword>
<sequence>MDDATRLVQDLQDKLAELDTEVSAYQRDLLARFRRYMDARLQHVPDDVAHQVVRAIAESMASFPSLNPLPPPHEDRPEVELVEDVFEYEAEDEGSTVPEKTKYLPTEGLELDPPMDLPAQPAASTSQPRPVPPPRSAVSAPAMETATGSANMVGRSVGSYKGRSFNIPSIKDPRLYDEIANMENVHFFVGSIDGKSGAEAANMNSYRAMTSGAPSSTPRSFAERLMSEDIIELRENGWINDGSHGVGARADADDALPDVAEESESESDDGGLIDTTSNTGPMDGFGPSRRAALLRRQRKESRALRALMRSHYQALEEDDEPISPAAAEDAESTRREA</sequence>